<dbReference type="NCBIfam" id="TIGR01098">
    <property type="entry name" value="3A0109s03R"/>
    <property type="match status" value="1"/>
</dbReference>
<evidence type="ECO:0000313" key="3">
    <source>
        <dbReference type="EMBL" id="MBC8208207.1"/>
    </source>
</evidence>
<name>A0A8J6TDC9_9BACT</name>
<comment type="caution">
    <text evidence="3">The sequence shown here is derived from an EMBL/GenBank/DDBJ whole genome shotgun (WGS) entry which is preliminary data.</text>
</comment>
<dbReference type="InterPro" id="IPR005770">
    <property type="entry name" value="PhnD"/>
</dbReference>
<evidence type="ECO:0000256" key="1">
    <source>
        <dbReference type="ARBA" id="ARBA00007162"/>
    </source>
</evidence>
<dbReference type="PANTHER" id="PTHR35841:SF1">
    <property type="entry name" value="PHOSPHONATES-BINDING PERIPLASMIC PROTEIN"/>
    <property type="match status" value="1"/>
</dbReference>
<dbReference type="GO" id="GO:0043190">
    <property type="term" value="C:ATP-binding cassette (ABC) transporter complex"/>
    <property type="evidence" value="ECO:0007669"/>
    <property type="project" value="InterPro"/>
</dbReference>
<dbReference type="Gene3D" id="3.40.190.10">
    <property type="entry name" value="Periplasmic binding protein-like II"/>
    <property type="match status" value="2"/>
</dbReference>
<evidence type="ECO:0000313" key="4">
    <source>
        <dbReference type="Proteomes" id="UP000599024"/>
    </source>
</evidence>
<organism evidence="3 4">
    <name type="scientific">Candidatus Desulfatifera sulfidica</name>
    <dbReference type="NCBI Taxonomy" id="2841691"/>
    <lineage>
        <taxon>Bacteria</taxon>
        <taxon>Pseudomonadati</taxon>
        <taxon>Thermodesulfobacteriota</taxon>
        <taxon>Desulfobulbia</taxon>
        <taxon>Desulfobulbales</taxon>
        <taxon>Desulfobulbaceae</taxon>
        <taxon>Candidatus Desulfatifera</taxon>
    </lineage>
</organism>
<keyword evidence="2" id="KW-0732">Signal</keyword>
<dbReference type="Proteomes" id="UP000599024">
    <property type="component" value="Unassembled WGS sequence"/>
</dbReference>
<dbReference type="EMBL" id="JACNLK010000031">
    <property type="protein sequence ID" value="MBC8208207.1"/>
    <property type="molecule type" value="Genomic_DNA"/>
</dbReference>
<dbReference type="GO" id="GO:0055085">
    <property type="term" value="P:transmembrane transport"/>
    <property type="evidence" value="ECO:0007669"/>
    <property type="project" value="InterPro"/>
</dbReference>
<dbReference type="AlphaFoldDB" id="A0A8J6TDC9"/>
<evidence type="ECO:0000256" key="2">
    <source>
        <dbReference type="ARBA" id="ARBA00022729"/>
    </source>
</evidence>
<dbReference type="PROSITE" id="PS51257">
    <property type="entry name" value="PROKAR_LIPOPROTEIN"/>
    <property type="match status" value="1"/>
</dbReference>
<comment type="similarity">
    <text evidence="1">Belongs to the phosphate/phosphite/phosphonate binding protein family.</text>
</comment>
<reference evidence="3 4" key="1">
    <citation type="submission" date="2020-08" db="EMBL/GenBank/DDBJ databases">
        <title>Bridging the membrane lipid divide: bacteria of the FCB group superphylum have the potential to synthesize archaeal ether lipids.</title>
        <authorList>
            <person name="Villanueva L."/>
            <person name="Von Meijenfeldt F.A.B."/>
            <person name="Westbye A.B."/>
            <person name="Yadav S."/>
            <person name="Hopmans E.C."/>
            <person name="Dutilh B.E."/>
            <person name="Sinninghe Damste J.S."/>
        </authorList>
    </citation>
    <scope>NUCLEOTIDE SEQUENCE [LARGE SCALE GENOMIC DNA]</scope>
    <source>
        <strain evidence="3">NIOZ-UU81</strain>
    </source>
</reference>
<gene>
    <name evidence="3" type="primary">phnD</name>
    <name evidence="3" type="ORF">H8E79_03435</name>
</gene>
<sequence>MLRLIGFLLLIPGLLALSGCDSRSDLPPANTNQKVIDLNDLTQLPPSPPSPRNKIIRVAVAAILSPSGTLDSYSPLLKYLEETFKQPVHLVQRKTYQEINGLLAQGKVDVAFVCTGAYLEGIKKGIMSAIVVPQINGRTTYQSYIISRTDSAIHTFDDLQDKVFAFTDPMSNTGHLYPLSLLDSRTETPSSFFNRTIFTYSHDRSIYAVADGVADGAAVDNLILAHAQQRQPELIKRLKIIQESPEYGIPPVVVPNQLAPEKKKQFEQFFLNIHNQEDGRRALKSLAIQRFVKPDLSLYDF</sequence>
<dbReference type="CDD" id="cd13571">
    <property type="entry name" value="PBP2_PnhD_1"/>
    <property type="match status" value="1"/>
</dbReference>
<dbReference type="SUPFAM" id="SSF53850">
    <property type="entry name" value="Periplasmic binding protein-like II"/>
    <property type="match status" value="1"/>
</dbReference>
<protein>
    <submittedName>
        <fullName evidence="3">Phosphate/phosphite/phosphonate ABC transporter substrate-binding protein</fullName>
    </submittedName>
</protein>
<proteinExistence type="inferred from homology"/>
<accession>A0A8J6TDC9</accession>
<dbReference type="PANTHER" id="PTHR35841">
    <property type="entry name" value="PHOSPHONATES-BINDING PERIPLASMIC PROTEIN"/>
    <property type="match status" value="1"/>
</dbReference>
<dbReference type="Pfam" id="PF12974">
    <property type="entry name" value="Phosphonate-bd"/>
    <property type="match status" value="1"/>
</dbReference>